<name>A0A2G2ZZE5_CAPAN</name>
<accession>A0A2G2ZZE5</accession>
<dbReference type="GO" id="GO:0005886">
    <property type="term" value="C:plasma membrane"/>
    <property type="evidence" value="ECO:0000318"/>
    <property type="project" value="GO_Central"/>
</dbReference>
<dbReference type="InterPro" id="IPR036770">
    <property type="entry name" value="Ankyrin_rpt-contain_sf"/>
</dbReference>
<dbReference type="EMBL" id="AYRZ02000003">
    <property type="protein sequence ID" value="PHT87353.1"/>
    <property type="molecule type" value="Genomic_DNA"/>
</dbReference>
<comment type="subcellular location">
    <subcellularLocation>
        <location evidence="1">Membrane</location>
        <topology evidence="1">Multi-pass membrane protein</topology>
    </subcellularLocation>
</comment>
<evidence type="ECO:0000313" key="10">
    <source>
        <dbReference type="Proteomes" id="UP000222542"/>
    </source>
</evidence>
<reference evidence="9 10" key="1">
    <citation type="journal article" date="2014" name="Nat. Genet.">
        <title>Genome sequence of the hot pepper provides insights into the evolution of pungency in Capsicum species.</title>
        <authorList>
            <person name="Kim S."/>
            <person name="Park M."/>
            <person name="Yeom S.I."/>
            <person name="Kim Y.M."/>
            <person name="Lee J.M."/>
            <person name="Lee H.A."/>
            <person name="Seo E."/>
            <person name="Choi J."/>
            <person name="Cheong K."/>
            <person name="Kim K.T."/>
            <person name="Jung K."/>
            <person name="Lee G.W."/>
            <person name="Oh S.K."/>
            <person name="Bae C."/>
            <person name="Kim S.B."/>
            <person name="Lee H.Y."/>
            <person name="Kim S.Y."/>
            <person name="Kim M.S."/>
            <person name="Kang B.C."/>
            <person name="Jo Y.D."/>
            <person name="Yang H.B."/>
            <person name="Jeong H.J."/>
            <person name="Kang W.H."/>
            <person name="Kwon J.K."/>
            <person name="Shin C."/>
            <person name="Lim J.Y."/>
            <person name="Park J.H."/>
            <person name="Huh J.H."/>
            <person name="Kim J.S."/>
            <person name="Kim B.D."/>
            <person name="Cohen O."/>
            <person name="Paran I."/>
            <person name="Suh M.C."/>
            <person name="Lee S.B."/>
            <person name="Kim Y.K."/>
            <person name="Shin Y."/>
            <person name="Noh S.J."/>
            <person name="Park J."/>
            <person name="Seo Y.S."/>
            <person name="Kwon S.Y."/>
            <person name="Kim H.A."/>
            <person name="Park J.M."/>
            <person name="Kim H.J."/>
            <person name="Choi S.B."/>
            <person name="Bosland P.W."/>
            <person name="Reeves G."/>
            <person name="Jo S.H."/>
            <person name="Lee B.W."/>
            <person name="Cho H.T."/>
            <person name="Choi H.S."/>
            <person name="Lee M.S."/>
            <person name="Yu Y."/>
            <person name="Do Choi Y."/>
            <person name="Park B.S."/>
            <person name="van Deynze A."/>
            <person name="Ashrafi H."/>
            <person name="Hill T."/>
            <person name="Kim W.T."/>
            <person name="Pai H.S."/>
            <person name="Ahn H.K."/>
            <person name="Yeam I."/>
            <person name="Giovannoni J.J."/>
            <person name="Rose J.K."/>
            <person name="Sorensen I."/>
            <person name="Lee S.J."/>
            <person name="Kim R.W."/>
            <person name="Choi I.Y."/>
            <person name="Choi B.S."/>
            <person name="Lim J.S."/>
            <person name="Lee Y.H."/>
            <person name="Choi D."/>
        </authorList>
    </citation>
    <scope>NUCLEOTIDE SEQUENCE [LARGE SCALE GENOMIC DNA]</scope>
    <source>
        <strain evidence="10">cv. CM334</strain>
    </source>
</reference>
<feature type="transmembrane region" description="Helical" evidence="7">
    <location>
        <begin position="84"/>
        <end position="108"/>
    </location>
</feature>
<dbReference type="PANTHER" id="PTHR24186">
    <property type="entry name" value="PROTEIN PHOSPHATASE 1 REGULATORY SUBUNIT"/>
    <property type="match status" value="1"/>
</dbReference>
<evidence type="ECO:0000256" key="5">
    <source>
        <dbReference type="ARBA" id="ARBA00023043"/>
    </source>
</evidence>
<evidence type="ECO:0000256" key="1">
    <source>
        <dbReference type="ARBA" id="ARBA00004141"/>
    </source>
</evidence>
<evidence type="ECO:0000256" key="4">
    <source>
        <dbReference type="ARBA" id="ARBA00022989"/>
    </source>
</evidence>
<dbReference type="InterPro" id="IPR026961">
    <property type="entry name" value="PGG_dom"/>
</dbReference>
<protein>
    <recommendedName>
        <fullName evidence="8">PGG domain-containing protein</fullName>
    </recommendedName>
</protein>
<dbReference type="Gramene" id="PHT87353">
    <property type="protein sequence ID" value="PHT87353"/>
    <property type="gene ID" value="T459_09459"/>
</dbReference>
<reference evidence="9 10" key="2">
    <citation type="journal article" date="2017" name="Genome Biol.">
        <title>New reference genome sequences of hot pepper reveal the massive evolution of plant disease-resistance genes by retroduplication.</title>
        <authorList>
            <person name="Kim S."/>
            <person name="Park J."/>
            <person name="Yeom S.I."/>
            <person name="Kim Y.M."/>
            <person name="Seo E."/>
            <person name="Kim K.T."/>
            <person name="Kim M.S."/>
            <person name="Lee J.M."/>
            <person name="Cheong K."/>
            <person name="Shin H.S."/>
            <person name="Kim S.B."/>
            <person name="Han K."/>
            <person name="Lee J."/>
            <person name="Park M."/>
            <person name="Lee H.A."/>
            <person name="Lee H.Y."/>
            <person name="Lee Y."/>
            <person name="Oh S."/>
            <person name="Lee J.H."/>
            <person name="Choi E."/>
            <person name="Choi E."/>
            <person name="Lee S.E."/>
            <person name="Jeon J."/>
            <person name="Kim H."/>
            <person name="Choi G."/>
            <person name="Song H."/>
            <person name="Lee J."/>
            <person name="Lee S.C."/>
            <person name="Kwon J.K."/>
            <person name="Lee H.Y."/>
            <person name="Koo N."/>
            <person name="Hong Y."/>
            <person name="Kim R.W."/>
            <person name="Kang W.H."/>
            <person name="Huh J.H."/>
            <person name="Kang B.C."/>
            <person name="Yang T.J."/>
            <person name="Lee Y.H."/>
            <person name="Bennetzen J.L."/>
            <person name="Choi D."/>
        </authorList>
    </citation>
    <scope>NUCLEOTIDE SEQUENCE [LARGE SCALE GENOMIC DNA]</scope>
    <source>
        <strain evidence="10">cv. CM334</strain>
    </source>
</reference>
<sequence length="440" mass="48825">MHNPNAKMGTGVKMQLRKVDHDKAKKADQTKVESIMKAAQIHIIVATLITTVTFTAGITLPEGFESGSDSSNQGMTILIRKTTFRVFVVSDAIAFTISAVAIFIYFLMADQVEILKLLEASSKWRGVGVTNERVELKLGGSRWTEQIIGLMPNPAQMHLGQDRLNYGDEENEYQVTPTGNTILHVAAHLGHSHFPAEVLKITPTLLCHQNKKNETALHIAANEVHIKVVHLLLSIEEHYKEKLMRMTDENGAPALHKAVSSRHKDVASFLVKEDPEFEFPSNKAWQTPMYLAAESVLREALVEILNSCKRPTSSAGPLNQTPLHAAVISEHTGLKEVVSDMLGWKKFLAYLSAGSENDRTTAIHIAVGAGKVDVLHELLNHCPDCWELLDNNGRNALHEAILYSQANVVNFLLKPKWDKLIEDPYKDGNTPLHFLASSNF</sequence>
<evidence type="ECO:0000259" key="8">
    <source>
        <dbReference type="Pfam" id="PF13962"/>
    </source>
</evidence>
<dbReference type="Proteomes" id="UP000222542">
    <property type="component" value="Unassembled WGS sequence"/>
</dbReference>
<dbReference type="PANTHER" id="PTHR24186:SF50">
    <property type="entry name" value="ANKYRIN REPEAT-CONTAINING PROTEIN ITN1-LIKE ISOFORM X1"/>
    <property type="match status" value="1"/>
</dbReference>
<dbReference type="AlphaFoldDB" id="A0A2G2ZZE5"/>
<evidence type="ECO:0000313" key="9">
    <source>
        <dbReference type="EMBL" id="PHT87353.1"/>
    </source>
</evidence>
<dbReference type="InterPro" id="IPR002110">
    <property type="entry name" value="Ankyrin_rpt"/>
</dbReference>
<dbReference type="SUPFAM" id="SSF48403">
    <property type="entry name" value="Ankyrin repeat"/>
    <property type="match status" value="1"/>
</dbReference>
<keyword evidence="2 7" id="KW-0812">Transmembrane</keyword>
<evidence type="ECO:0000256" key="6">
    <source>
        <dbReference type="ARBA" id="ARBA00023136"/>
    </source>
</evidence>
<dbReference type="Pfam" id="PF12796">
    <property type="entry name" value="Ank_2"/>
    <property type="match status" value="2"/>
</dbReference>
<dbReference type="SMART" id="SM00248">
    <property type="entry name" value="ANK"/>
    <property type="match status" value="6"/>
</dbReference>
<keyword evidence="3" id="KW-0677">Repeat</keyword>
<keyword evidence="5" id="KW-0040">ANK repeat</keyword>
<dbReference type="Pfam" id="PF13962">
    <property type="entry name" value="PGG"/>
    <property type="match status" value="1"/>
</dbReference>
<dbReference type="SMR" id="A0A2G2ZZE5"/>
<evidence type="ECO:0000256" key="2">
    <source>
        <dbReference type="ARBA" id="ARBA00022692"/>
    </source>
</evidence>
<gene>
    <name evidence="9" type="ORF">T459_09459</name>
</gene>
<proteinExistence type="predicted"/>
<evidence type="ECO:0000256" key="3">
    <source>
        <dbReference type="ARBA" id="ARBA00022737"/>
    </source>
</evidence>
<organism evidence="9 10">
    <name type="scientific">Capsicum annuum</name>
    <name type="common">Capsicum pepper</name>
    <dbReference type="NCBI Taxonomy" id="4072"/>
    <lineage>
        <taxon>Eukaryota</taxon>
        <taxon>Viridiplantae</taxon>
        <taxon>Streptophyta</taxon>
        <taxon>Embryophyta</taxon>
        <taxon>Tracheophyta</taxon>
        <taxon>Spermatophyta</taxon>
        <taxon>Magnoliopsida</taxon>
        <taxon>eudicotyledons</taxon>
        <taxon>Gunneridae</taxon>
        <taxon>Pentapetalae</taxon>
        <taxon>asterids</taxon>
        <taxon>lamiids</taxon>
        <taxon>Solanales</taxon>
        <taxon>Solanaceae</taxon>
        <taxon>Solanoideae</taxon>
        <taxon>Capsiceae</taxon>
        <taxon>Capsicum</taxon>
    </lineage>
</organism>
<keyword evidence="4 7" id="KW-1133">Transmembrane helix</keyword>
<dbReference type="Gene3D" id="1.25.40.20">
    <property type="entry name" value="Ankyrin repeat-containing domain"/>
    <property type="match status" value="1"/>
</dbReference>
<keyword evidence="6 7" id="KW-0472">Membrane</keyword>
<feature type="domain" description="PGG" evidence="8">
    <location>
        <begin position="35"/>
        <end position="108"/>
    </location>
</feature>
<evidence type="ECO:0000256" key="7">
    <source>
        <dbReference type="SAM" id="Phobius"/>
    </source>
</evidence>
<keyword evidence="10" id="KW-1185">Reference proteome</keyword>
<comment type="caution">
    <text evidence="9">The sequence shown here is derived from an EMBL/GenBank/DDBJ whole genome shotgun (WGS) entry which is preliminary data.</text>
</comment>